<name>A0A0A1XKQ3_ZEUCU</name>
<feature type="transmembrane region" description="Helical" evidence="1">
    <location>
        <begin position="29"/>
        <end position="47"/>
    </location>
</feature>
<keyword evidence="1" id="KW-0472">Membrane</keyword>
<accession>A0A0A1XKQ3</accession>
<feature type="non-terminal residue" evidence="2">
    <location>
        <position position="1"/>
    </location>
</feature>
<evidence type="ECO:0000256" key="1">
    <source>
        <dbReference type="SAM" id="Phobius"/>
    </source>
</evidence>
<keyword evidence="1" id="KW-1133">Transmembrane helix</keyword>
<dbReference type="AlphaFoldDB" id="A0A0A1XKQ3"/>
<sequence length="423" mass="49754">TSSVSNRGSTIHSISEKLYRKSKNLKMSAYRRLFISMMGLLAMQLAATHPLLSFSPLFVSEEEQGFVRNIDYVDRLHSSEEMPTKSGDSICDNYMIHMTPKIMQITYETFAKALVRDSREVTKQKLREVKATISEKETSVDYFFLMMKTFRKVNVTWEGELIYLALWEMVEEAENSENGVRKTTWLDQLFERIRCTVLTTDLQRVKSNLVDEISIEKEISEHFDLFKQFWLAYAKTKRTRRETTNAPIAEKKRVNEDFSCIIGIIESPLVTANITYSIFGEVLTRDSKIVVEKKLEQSQTMNTSEVNDLSKMLRNIECVQILNATQQGQIMYKKLEIINRERDEDSLWQNNLMYRIFCYAQNMHSDDFSNFIETISMTDTIKEHFDVFKQFWLNYPTVYNNDSKLYWPFDVIWSFVKNSKNMC</sequence>
<evidence type="ECO:0000313" key="2">
    <source>
        <dbReference type="EMBL" id="JAD11909.1"/>
    </source>
</evidence>
<protein>
    <submittedName>
        <fullName evidence="2">Pentatricopeptide repeat-containing protein At1g03100, mitochondrial</fullName>
    </submittedName>
</protein>
<dbReference type="EMBL" id="GBXI01002383">
    <property type="protein sequence ID" value="JAD11909.1"/>
    <property type="molecule type" value="Transcribed_RNA"/>
</dbReference>
<reference evidence="2" key="1">
    <citation type="submission" date="2014-11" db="EMBL/GenBank/DDBJ databases">
        <authorList>
            <person name="Geib S."/>
        </authorList>
    </citation>
    <scope>NUCLEOTIDE SEQUENCE</scope>
</reference>
<reference evidence="2" key="2">
    <citation type="journal article" date="2015" name="Gigascience">
        <title>Reconstructing a comprehensive transcriptome assembly of a white-pupal translocated strain of the pest fruit fly Bactrocera cucurbitae.</title>
        <authorList>
            <person name="Sim S.B."/>
            <person name="Calla B."/>
            <person name="Hall B."/>
            <person name="DeRego T."/>
            <person name="Geib S.M."/>
        </authorList>
    </citation>
    <scope>NUCLEOTIDE SEQUENCE</scope>
</reference>
<gene>
    <name evidence="2" type="primary">At1g03100</name>
    <name evidence="2" type="ORF">g.4205</name>
</gene>
<proteinExistence type="predicted"/>
<organism evidence="2">
    <name type="scientific">Zeugodacus cucurbitae</name>
    <name type="common">Melon fruit fly</name>
    <name type="synonym">Bactrocera cucurbitae</name>
    <dbReference type="NCBI Taxonomy" id="28588"/>
    <lineage>
        <taxon>Eukaryota</taxon>
        <taxon>Metazoa</taxon>
        <taxon>Ecdysozoa</taxon>
        <taxon>Arthropoda</taxon>
        <taxon>Hexapoda</taxon>
        <taxon>Insecta</taxon>
        <taxon>Pterygota</taxon>
        <taxon>Neoptera</taxon>
        <taxon>Endopterygota</taxon>
        <taxon>Diptera</taxon>
        <taxon>Brachycera</taxon>
        <taxon>Muscomorpha</taxon>
        <taxon>Tephritoidea</taxon>
        <taxon>Tephritidae</taxon>
        <taxon>Zeugodacus</taxon>
        <taxon>Zeugodacus</taxon>
    </lineage>
</organism>
<keyword evidence="1" id="KW-0812">Transmembrane</keyword>